<dbReference type="InterPro" id="IPR013783">
    <property type="entry name" value="Ig-like_fold"/>
</dbReference>
<dbReference type="PANTHER" id="PTHR34819:SF3">
    <property type="entry name" value="CELL SURFACE PROTEIN"/>
    <property type="match status" value="1"/>
</dbReference>
<name>A0ABW8Z1S3_9FLAO</name>
<feature type="domain" description="DUF11" evidence="1">
    <location>
        <begin position="754"/>
        <end position="860"/>
    </location>
</feature>
<comment type="caution">
    <text evidence="2">The sequence shown here is derived from an EMBL/GenBank/DDBJ whole genome shotgun (WGS) entry which is preliminary data.</text>
</comment>
<organism evidence="2 3">
    <name type="scientific">Flavobacterium rhizosphaerae</name>
    <dbReference type="NCBI Taxonomy" id="3163298"/>
    <lineage>
        <taxon>Bacteria</taxon>
        <taxon>Pseudomonadati</taxon>
        <taxon>Bacteroidota</taxon>
        <taxon>Flavobacteriia</taxon>
        <taxon>Flavobacteriales</taxon>
        <taxon>Flavobacteriaceae</taxon>
        <taxon>Flavobacterium</taxon>
    </lineage>
</organism>
<feature type="domain" description="DUF11" evidence="1">
    <location>
        <begin position="259"/>
        <end position="367"/>
    </location>
</feature>
<feature type="non-terminal residue" evidence="2">
    <location>
        <position position="1854"/>
    </location>
</feature>
<evidence type="ECO:0000313" key="2">
    <source>
        <dbReference type="EMBL" id="MFL9845388.1"/>
    </source>
</evidence>
<feature type="domain" description="DUF11" evidence="1">
    <location>
        <begin position="137"/>
        <end position="243"/>
    </location>
</feature>
<gene>
    <name evidence="2" type="ORF">ABS766_13250</name>
</gene>
<dbReference type="EMBL" id="JBELPZ010000015">
    <property type="protein sequence ID" value="MFL9845388.1"/>
    <property type="molecule type" value="Genomic_DNA"/>
</dbReference>
<feature type="domain" description="DUF11" evidence="1">
    <location>
        <begin position="631"/>
        <end position="736"/>
    </location>
</feature>
<feature type="domain" description="DUF11" evidence="1">
    <location>
        <begin position="506"/>
        <end position="613"/>
    </location>
</feature>
<dbReference type="NCBIfam" id="TIGR01451">
    <property type="entry name" value="B_ant_repeat"/>
    <property type="match status" value="8"/>
</dbReference>
<proteinExistence type="predicted"/>
<accession>A0ABW8Z1S3</accession>
<feature type="domain" description="DUF11" evidence="1">
    <location>
        <begin position="382"/>
        <end position="491"/>
    </location>
</feature>
<evidence type="ECO:0000313" key="3">
    <source>
        <dbReference type="Proteomes" id="UP001629156"/>
    </source>
</evidence>
<feature type="domain" description="DUF11" evidence="1">
    <location>
        <begin position="1002"/>
        <end position="1118"/>
    </location>
</feature>
<dbReference type="InterPro" id="IPR001434">
    <property type="entry name" value="OmcB-like_DUF11"/>
</dbReference>
<dbReference type="PANTHER" id="PTHR34819">
    <property type="entry name" value="LARGE CYSTEINE-RICH PERIPLASMIC PROTEIN OMCB"/>
    <property type="match status" value="1"/>
</dbReference>
<dbReference type="NCBIfam" id="NF038133">
    <property type="entry name" value="choice_anch_L"/>
    <property type="match status" value="1"/>
</dbReference>
<dbReference type="InterPro" id="IPR047589">
    <property type="entry name" value="DUF11_rpt"/>
</dbReference>
<dbReference type="InterPro" id="IPR051172">
    <property type="entry name" value="Chlamydia_OmcB"/>
</dbReference>
<keyword evidence="3" id="KW-1185">Reference proteome</keyword>
<dbReference type="Pfam" id="PF01345">
    <property type="entry name" value="DUF11"/>
    <property type="match status" value="8"/>
</dbReference>
<dbReference type="RefSeq" id="WP_408085668.1">
    <property type="nucleotide sequence ID" value="NZ_JBELPZ010000015.1"/>
</dbReference>
<feature type="domain" description="DUF11" evidence="1">
    <location>
        <begin position="876"/>
        <end position="986"/>
    </location>
</feature>
<dbReference type="Gene3D" id="2.60.40.10">
    <property type="entry name" value="Immunoglobulins"/>
    <property type="match status" value="2"/>
</dbReference>
<sequence>MKKILLLIFLFFGLLGLKAQSGIVVVSTNPDNTYQEGETLTWSIMVTNTGTTPVTNVNVFYALPADIYIPPNPTPTGVIKFWWENTLDVSGVNTNLNDTLPTLNPGQTVVYTLHLKIPDDYTTPIQDVAVTWDDMADIVIVNTDNHNFYLPGTTSQYTVTVTNNGPDTATNINISEPVPAGITNFSWSGNGASGSGALSNVIASLPAGESVTYTVTLDVPATYTGNLTTTVSYSSTAFTDYNPGCTACTDTNTAAPTADIVLVNTNNQTSYVPGQQAVYTVTVTNNGPATVYDIDVFNAIPAGVTQFSWTGNGGSGTNVPLEDTIVTLANGQSVTYTITLTVPEDATGDFISTASFSAAFLNDTDPSCAGCTDTDTPPNEADIVVVNTNNQYNYIVGQPSVYTVTVTNNGPADATNVVVSNPIPAGITGFSWVGDNGSSGTNTAINDAVGTLAAGQTITYTVTLNVPAAYNNPTLESTVTVTSDTPDPNPACDACTDIDVDTPLADIVVVNTDDTLIFTPGTTAVYTVTVTNNGPSVAQNVNVSNAIPAGITQFSWTGDNGSSGTNMALNDAIPVLGIDETVTYTITIDIPAGYAGQYLTSETVVTSDTSDPEVDCEFCTDTDILSTIVSDIVVVNTDNTNYYTPGSTLVYTVTVTNNGPAAATAVEVSGVIPAGITSYSWSGDNGSSGTDTDLADTIATLANGQTVTYTITLDVPAGYTGSLTNTVTATTSTDPYTDCGQCTDVDYDNANEADIVVVNTNNQDIYNPDTTTTYTITVTNNGPDDAIDVTVTNTVPAGLTNVTWQGNGTSGTGDLNDNIPVLAVGQTVTYTLTGDIPAGSTADIVSETVVASVTTDPDTTCPDCIDTDTAYVPYADIVTTKTLASGTTYTAGLNAVYTITVTNQGPEEAQNVVVNDNVPAGLTPATASWSGNGTSGTGNLTNTIGSMAVGQTVTYQVTIPIPSDFDQDTNIVNQVVVTSSTADPNPDCPGCTHTATPNPQADLLVLKTNGQTTYNGNESVTYTILVTNPGPSDAYNVVVHDNKPYNIQVMTWERFENTDIGLVGDGSSGTMNDIIPVIPVGATIEYSVTLFVPENHPSFVGNLKNVVTVTSDTPDPVPACPTCTDIDNPRGIGVTVSKNQYTVEELVYDVLIDTDCADISNVTWSAGNINIDNETQGFGIGYFEKNNSNFPIKDGIIIRGGNVMGSAGQYDGSHISTESTGWNGIDADLQGVSDSNPNSNGGTIRDVSYLQFNFVPLSDHMSFEFLFAANEYGQFQCGWADVFAFLLSDITDPTAMTNQNIAVLPVSGTPVSVTNIRNNLYNPGCGSANAEYFGQYNVDDPSISAINHRGQTVVLTAESDVIAGHTYKIKLAVGDYGDTQYDSAVFLEAGSFDIGQPQLPDDLTIAVGTALCPDEVYYLTPEIAPGTSFVFNWEKDGELILDNNGDPVETEGITVTEPGVYTLLAYFPLNPGCALSTDIRIEYRPEIPLADPEDLIACGVVGGTGTFDLTSNTPIMTAPLDSPGSYDVFYYTSLQDLQDDEPSIFPSIAYVGNDGQTIYARIQGVDNDCYTVRSFNLIVQPCGVPAPVDPMYACDPVPYDGSEIFDLTAQYDDMMDPILTPENYTVTYHTNEDDALNTGNNPIVSPETFNGTTQTIYIRVVNNFDPDDVNVVELDLIVTSQPEVGEFEDVIACDAYSLPPLTEGNYYTQSNGGGTMLNTDDLVLTTQTIYVFAQQGTAPNACTDETSFEVTILETPDLGEPTDVNACGSYTLPILAAGNYYTATGGTGSMIPAETEITTTQDIYIYAEVSESDVTCSDEIMFHVEILEAPVLVPSTALEVCDDDTDGLAEFDLT</sequence>
<dbReference type="Proteomes" id="UP001629156">
    <property type="component" value="Unassembled WGS sequence"/>
</dbReference>
<protein>
    <submittedName>
        <fullName evidence="2">Choice-of-anchor L domain-containing protein</fullName>
    </submittedName>
</protein>
<evidence type="ECO:0000259" key="1">
    <source>
        <dbReference type="Pfam" id="PF01345"/>
    </source>
</evidence>
<reference evidence="2 3" key="1">
    <citation type="submission" date="2024-06" db="EMBL/GenBank/DDBJ databases">
        <authorList>
            <person name="Kaempfer P."/>
            <person name="Viver T."/>
        </authorList>
    </citation>
    <scope>NUCLEOTIDE SEQUENCE [LARGE SCALE GENOMIC DNA]</scope>
    <source>
        <strain evidence="2 3">ST-119</strain>
    </source>
</reference>
<dbReference type="InterPro" id="IPR049804">
    <property type="entry name" value="Choice_anch_L"/>
</dbReference>